<name>A0A174R4R7_9FIRM</name>
<evidence type="ECO:0000313" key="1">
    <source>
        <dbReference type="EMBL" id="CUP79006.1"/>
    </source>
</evidence>
<dbReference type="AlphaFoldDB" id="A0A174R4R7"/>
<protein>
    <submittedName>
        <fullName evidence="1">Uncharacterized protein</fullName>
    </submittedName>
</protein>
<gene>
    <name evidence="1" type="ORF">ERS852480_04092</name>
</gene>
<sequence length="184" mass="20516">MELISILTELLLKVLFINLGKVMRLERALWADTLVQSKKTYGLFRDEGMSAVGADKTDRSGDKVPGNEGLSADFILVLAVAAVVIVEIVMRGTAERADDIIWYGLPIASLDRLNCFTIFPEIVFKKELPVLLNEGLDNRETVSGKFLVIRGMGVIEGPLLERNESTDQIQEPANRFILFLNYSK</sequence>
<organism evidence="1 2">
    <name type="scientific">Enterocloster clostridioformis</name>
    <dbReference type="NCBI Taxonomy" id="1531"/>
    <lineage>
        <taxon>Bacteria</taxon>
        <taxon>Bacillati</taxon>
        <taxon>Bacillota</taxon>
        <taxon>Clostridia</taxon>
        <taxon>Lachnospirales</taxon>
        <taxon>Lachnospiraceae</taxon>
        <taxon>Enterocloster</taxon>
    </lineage>
</organism>
<proteinExistence type="predicted"/>
<accession>A0A174R4R7</accession>
<dbReference type="EMBL" id="CZAB01000052">
    <property type="protein sequence ID" value="CUP79006.1"/>
    <property type="molecule type" value="Genomic_DNA"/>
</dbReference>
<evidence type="ECO:0000313" key="2">
    <source>
        <dbReference type="Proteomes" id="UP000095512"/>
    </source>
</evidence>
<reference evidence="1 2" key="1">
    <citation type="submission" date="2015-09" db="EMBL/GenBank/DDBJ databases">
        <authorList>
            <consortium name="Pathogen Informatics"/>
        </authorList>
    </citation>
    <scope>NUCLEOTIDE SEQUENCE [LARGE SCALE GENOMIC DNA]</scope>
    <source>
        <strain evidence="1 2">2789STDY5834865</strain>
    </source>
</reference>
<dbReference type="Proteomes" id="UP000095512">
    <property type="component" value="Unassembled WGS sequence"/>
</dbReference>